<protein>
    <submittedName>
        <fullName evidence="1">Predicted protein</fullName>
    </submittedName>
</protein>
<keyword evidence="2" id="KW-1185">Reference proteome</keyword>
<evidence type="ECO:0000313" key="2">
    <source>
        <dbReference type="Proteomes" id="UP000002668"/>
    </source>
</evidence>
<sequence>MWWSHVTCAKPDNDPRPLSFRAVSTTLCATSSLTRTDDSLPSSTPESLLQQHLDPFLISKLFIEFIEAEAAPACSAL</sequence>
<dbReference type="VEuPathDB" id="FungiDB:LEMA_P094760.1"/>
<dbReference type="HOGENOM" id="CLU_2638508_0_0_1"/>
<accession>E5A354</accession>
<name>E5A354_LEPMJ</name>
<dbReference type="EMBL" id="FP929133">
    <property type="protein sequence ID" value="CBX98067.1"/>
    <property type="molecule type" value="Genomic_DNA"/>
</dbReference>
<gene>
    <name evidence="1" type="ORF">LEMA_P094760.1</name>
</gene>
<evidence type="ECO:0000313" key="1">
    <source>
        <dbReference type="EMBL" id="CBX98067.1"/>
    </source>
</evidence>
<dbReference type="AlphaFoldDB" id="E5A354"/>
<dbReference type="InParanoid" id="E5A354"/>
<proteinExistence type="predicted"/>
<dbReference type="Proteomes" id="UP000002668">
    <property type="component" value="Genome"/>
</dbReference>
<reference evidence="2" key="1">
    <citation type="journal article" date="2011" name="Nat. Commun.">
        <title>Effector diversification within compartments of the Leptosphaeria maculans genome affected by Repeat-Induced Point mutations.</title>
        <authorList>
            <person name="Rouxel T."/>
            <person name="Grandaubert J."/>
            <person name="Hane J.K."/>
            <person name="Hoede C."/>
            <person name="van de Wouw A.P."/>
            <person name="Couloux A."/>
            <person name="Dominguez V."/>
            <person name="Anthouard V."/>
            <person name="Bally P."/>
            <person name="Bourras S."/>
            <person name="Cozijnsen A.J."/>
            <person name="Ciuffetti L.M."/>
            <person name="Degrave A."/>
            <person name="Dilmaghani A."/>
            <person name="Duret L."/>
            <person name="Fudal I."/>
            <person name="Goodwin S.B."/>
            <person name="Gout L."/>
            <person name="Glaser N."/>
            <person name="Linglin J."/>
            <person name="Kema G.H.J."/>
            <person name="Lapalu N."/>
            <person name="Lawrence C.B."/>
            <person name="May K."/>
            <person name="Meyer M."/>
            <person name="Ollivier B."/>
            <person name="Poulain J."/>
            <person name="Schoch C.L."/>
            <person name="Simon A."/>
            <person name="Spatafora J.W."/>
            <person name="Stachowiak A."/>
            <person name="Turgeon B.G."/>
            <person name="Tyler B.M."/>
            <person name="Vincent D."/>
            <person name="Weissenbach J."/>
            <person name="Amselem J."/>
            <person name="Quesneville H."/>
            <person name="Oliver R.P."/>
            <person name="Wincker P."/>
            <person name="Balesdent M.-H."/>
            <person name="Howlett B.J."/>
        </authorList>
    </citation>
    <scope>NUCLEOTIDE SEQUENCE [LARGE SCALE GENOMIC DNA]</scope>
    <source>
        <strain evidence="2">JN3 / isolate v23.1.3 / race Av1-4-5-6-7-8</strain>
    </source>
</reference>
<organism evidence="2">
    <name type="scientific">Leptosphaeria maculans (strain JN3 / isolate v23.1.3 / race Av1-4-5-6-7-8)</name>
    <name type="common">Blackleg fungus</name>
    <name type="synonym">Phoma lingam</name>
    <dbReference type="NCBI Taxonomy" id="985895"/>
    <lineage>
        <taxon>Eukaryota</taxon>
        <taxon>Fungi</taxon>
        <taxon>Dikarya</taxon>
        <taxon>Ascomycota</taxon>
        <taxon>Pezizomycotina</taxon>
        <taxon>Dothideomycetes</taxon>
        <taxon>Pleosporomycetidae</taxon>
        <taxon>Pleosporales</taxon>
        <taxon>Pleosporineae</taxon>
        <taxon>Leptosphaeriaceae</taxon>
        <taxon>Plenodomus</taxon>
        <taxon>Plenodomus lingam/Leptosphaeria maculans species complex</taxon>
    </lineage>
</organism>